<feature type="chain" id="PRO_5002852520" description="Sulfotransferase" evidence="1">
    <location>
        <begin position="20"/>
        <end position="374"/>
    </location>
</feature>
<gene>
    <name evidence="2" type="ORF">PHATRDRAFT_42887</name>
</gene>
<reference evidence="2 3" key="1">
    <citation type="journal article" date="2008" name="Nature">
        <title>The Phaeodactylum genome reveals the evolutionary history of diatom genomes.</title>
        <authorList>
            <person name="Bowler C."/>
            <person name="Allen A.E."/>
            <person name="Badger J.H."/>
            <person name="Grimwood J."/>
            <person name="Jabbari K."/>
            <person name="Kuo A."/>
            <person name="Maheswari U."/>
            <person name="Martens C."/>
            <person name="Maumus F."/>
            <person name="Otillar R.P."/>
            <person name="Rayko E."/>
            <person name="Salamov A."/>
            <person name="Vandepoele K."/>
            <person name="Beszteri B."/>
            <person name="Gruber A."/>
            <person name="Heijde M."/>
            <person name="Katinka M."/>
            <person name="Mock T."/>
            <person name="Valentin K."/>
            <person name="Verret F."/>
            <person name="Berges J.A."/>
            <person name="Brownlee C."/>
            <person name="Cadoret J.P."/>
            <person name="Chiovitti A."/>
            <person name="Choi C.J."/>
            <person name="Coesel S."/>
            <person name="De Martino A."/>
            <person name="Detter J.C."/>
            <person name="Durkin C."/>
            <person name="Falciatore A."/>
            <person name="Fournet J."/>
            <person name="Haruta M."/>
            <person name="Huysman M.J."/>
            <person name="Jenkins B.D."/>
            <person name="Jiroutova K."/>
            <person name="Jorgensen R.E."/>
            <person name="Joubert Y."/>
            <person name="Kaplan A."/>
            <person name="Kroger N."/>
            <person name="Kroth P.G."/>
            <person name="La Roche J."/>
            <person name="Lindquist E."/>
            <person name="Lommer M."/>
            <person name="Martin-Jezequel V."/>
            <person name="Lopez P.J."/>
            <person name="Lucas S."/>
            <person name="Mangogna M."/>
            <person name="McGinnis K."/>
            <person name="Medlin L.K."/>
            <person name="Montsant A."/>
            <person name="Oudot-Le Secq M.P."/>
            <person name="Napoli C."/>
            <person name="Obornik M."/>
            <person name="Parker M.S."/>
            <person name="Petit J.L."/>
            <person name="Porcel B.M."/>
            <person name="Poulsen N."/>
            <person name="Robison M."/>
            <person name="Rychlewski L."/>
            <person name="Rynearson T.A."/>
            <person name="Schmutz J."/>
            <person name="Shapiro H."/>
            <person name="Siaut M."/>
            <person name="Stanley M."/>
            <person name="Sussman M.R."/>
            <person name="Taylor A.R."/>
            <person name="Vardi A."/>
            <person name="von Dassow P."/>
            <person name="Vyverman W."/>
            <person name="Willis A."/>
            <person name="Wyrwicz L.S."/>
            <person name="Rokhsar D.S."/>
            <person name="Weissenbach J."/>
            <person name="Armbrust E.V."/>
            <person name="Green B.R."/>
            <person name="Van de Peer Y."/>
            <person name="Grigoriev I.V."/>
        </authorList>
    </citation>
    <scope>NUCLEOTIDE SEQUENCE [LARGE SCALE GENOMIC DNA]</scope>
    <source>
        <strain evidence="2 3">CCAP 1055/1</strain>
    </source>
</reference>
<evidence type="ECO:0000313" key="3">
    <source>
        <dbReference type="Proteomes" id="UP000000759"/>
    </source>
</evidence>
<dbReference type="OrthoDB" id="6052527at2759"/>
<protein>
    <recommendedName>
        <fullName evidence="4">Sulfotransferase</fullName>
    </recommendedName>
</protein>
<name>B7FPX4_PHATC</name>
<evidence type="ECO:0000313" key="2">
    <source>
        <dbReference type="EMBL" id="EEC51248.1"/>
    </source>
</evidence>
<dbReference type="EMBL" id="CM000605">
    <property type="protein sequence ID" value="EEC51248.1"/>
    <property type="molecule type" value="Genomic_DNA"/>
</dbReference>
<dbReference type="GeneID" id="7196528"/>
<evidence type="ECO:0000256" key="1">
    <source>
        <dbReference type="SAM" id="SignalP"/>
    </source>
</evidence>
<feature type="signal peptide" evidence="1">
    <location>
        <begin position="1"/>
        <end position="19"/>
    </location>
</feature>
<dbReference type="RefSeq" id="XP_002176785.1">
    <property type="nucleotide sequence ID" value="XM_002176749.1"/>
</dbReference>
<dbReference type="KEGG" id="pti:PHATRDRAFT_42887"/>
<dbReference type="HOGENOM" id="CLU_060859_0_0_1"/>
<dbReference type="PaxDb" id="2850-Phatr42887"/>
<reference evidence="3" key="2">
    <citation type="submission" date="2008-08" db="EMBL/GenBank/DDBJ databases">
        <authorList>
            <consortium name="Diatom Consortium"/>
            <person name="Grigoriev I."/>
            <person name="Grimwood J."/>
            <person name="Kuo A."/>
            <person name="Otillar R.P."/>
            <person name="Salamov A."/>
            <person name="Detter J.C."/>
            <person name="Lindquist E."/>
            <person name="Shapiro H."/>
            <person name="Lucas S."/>
            <person name="Glavina del Rio T."/>
            <person name="Pitluck S."/>
            <person name="Rokhsar D."/>
            <person name="Bowler C."/>
        </authorList>
    </citation>
    <scope>GENOME REANNOTATION</scope>
    <source>
        <strain evidence="3">CCAP 1055/1</strain>
    </source>
</reference>
<dbReference type="AlphaFoldDB" id="B7FPX4"/>
<dbReference type="InParanoid" id="B7FPX4"/>
<evidence type="ECO:0008006" key="4">
    <source>
        <dbReference type="Google" id="ProtNLM"/>
    </source>
</evidence>
<sequence length="374" mass="42575">MMMSLRSLVSVIAIAFTLGIGMYNGVHDMSHVVETLSSIEKELNPLQPMTGSEQSKIVSMPYKNWRKDIIREPIPRPSAKALFDGSNVTGDVSWLLNLAIIGFGKCGTSSMVGHFSQHKQISMMHREHCEFTWRDDDTILLKALESELPHGNYMRGLKCPSLPSIFRTFDSSLEFGIQSFVRQRQFGYSLFPAHKLIGKCQDLGPNKKVHGVCTEEARFQEALIGLGKTSMSTTDEMQYFLSSEKKPENLTVISQMKVFVYDIAQVEDKDEERSQLFMDDMQTFLQMTEPFKPMGQKSGGKTKQSRIDICEQKYDHLREALLDIGVNASRWIRRFFVPAEGVTVSSPKFFEQSLAKWEIDPCEERRANNTFPPK</sequence>
<keyword evidence="3" id="KW-1185">Reference proteome</keyword>
<keyword evidence="1" id="KW-0732">Signal</keyword>
<proteinExistence type="predicted"/>
<accession>B7FPX4</accession>
<organism evidence="2 3">
    <name type="scientific">Phaeodactylum tricornutum (strain CCAP 1055/1)</name>
    <dbReference type="NCBI Taxonomy" id="556484"/>
    <lineage>
        <taxon>Eukaryota</taxon>
        <taxon>Sar</taxon>
        <taxon>Stramenopiles</taxon>
        <taxon>Ochrophyta</taxon>
        <taxon>Bacillariophyta</taxon>
        <taxon>Bacillariophyceae</taxon>
        <taxon>Bacillariophycidae</taxon>
        <taxon>Naviculales</taxon>
        <taxon>Phaeodactylaceae</taxon>
        <taxon>Phaeodactylum</taxon>
    </lineage>
</organism>
<dbReference type="Proteomes" id="UP000000759">
    <property type="component" value="Chromosome 1"/>
</dbReference>